<proteinExistence type="predicted"/>
<evidence type="ECO:0000256" key="1">
    <source>
        <dbReference type="SAM" id="MobiDB-lite"/>
    </source>
</evidence>
<sequence>MSENAASDTSADNSATNDDNAPKSGDNTAASKPEIDWKSESRKWENRAKENKRAANERDELAKAIGDKDATIEALKAKVADFETAAKVREWSANAAAEHGISADLIRGTTEDEINAHAAAIAKALHDAKPSVAPVVPQAGATPNNDGKNLAEFARNVFAGD</sequence>
<feature type="compositionally biased region" description="Low complexity" evidence="1">
    <location>
        <begin position="1"/>
        <end position="19"/>
    </location>
</feature>
<accession>A0A8S5NTC5</accession>
<evidence type="ECO:0008006" key="3">
    <source>
        <dbReference type="Google" id="ProtNLM"/>
    </source>
</evidence>
<organism evidence="2">
    <name type="scientific">Siphoviridae sp. ctQ091</name>
    <dbReference type="NCBI Taxonomy" id="2825490"/>
    <lineage>
        <taxon>Viruses</taxon>
        <taxon>Duplodnaviria</taxon>
        <taxon>Heunggongvirae</taxon>
        <taxon>Uroviricota</taxon>
        <taxon>Caudoviricetes</taxon>
    </lineage>
</organism>
<protein>
    <recommendedName>
        <fullName evidence="3">Scaffolding protein</fullName>
    </recommendedName>
</protein>
<evidence type="ECO:0000313" key="2">
    <source>
        <dbReference type="EMBL" id="DAD98045.1"/>
    </source>
</evidence>
<feature type="region of interest" description="Disordered" evidence="1">
    <location>
        <begin position="1"/>
        <end position="60"/>
    </location>
</feature>
<reference evidence="2" key="1">
    <citation type="journal article" date="2021" name="Proc. Natl. Acad. Sci. U.S.A.">
        <title>A Catalog of Tens of Thousands of Viruses from Human Metagenomes Reveals Hidden Associations with Chronic Diseases.</title>
        <authorList>
            <person name="Tisza M.J."/>
            <person name="Buck C.B."/>
        </authorList>
    </citation>
    <scope>NUCLEOTIDE SEQUENCE</scope>
    <source>
        <strain evidence="2">CtQ091</strain>
    </source>
</reference>
<dbReference type="EMBL" id="BK015252">
    <property type="protein sequence ID" value="DAD98045.1"/>
    <property type="molecule type" value="Genomic_DNA"/>
</dbReference>
<name>A0A8S5NTC5_9CAUD</name>
<feature type="compositionally biased region" description="Basic and acidic residues" evidence="1">
    <location>
        <begin position="33"/>
        <end position="60"/>
    </location>
</feature>